<dbReference type="Proteomes" id="UP000187429">
    <property type="component" value="Unassembled WGS sequence"/>
</dbReference>
<protein>
    <submittedName>
        <fullName evidence="2">Uncharacterized protein</fullName>
    </submittedName>
</protein>
<gene>
    <name evidence="2" type="ORF">AYI69_g6859</name>
</gene>
<comment type="caution">
    <text evidence="2">The sequence shown here is derived from an EMBL/GenBank/DDBJ whole genome shotgun (WGS) entry which is preliminary data.</text>
</comment>
<name>A0A1R1XVZ4_9FUNG</name>
<reference evidence="3" key="1">
    <citation type="submission" date="2017-01" db="EMBL/GenBank/DDBJ databases">
        <authorList>
            <person name="Wang Y."/>
            <person name="White M."/>
            <person name="Kvist S."/>
            <person name="Moncalvo J.-M."/>
        </authorList>
    </citation>
    <scope>NUCLEOTIDE SEQUENCE [LARGE SCALE GENOMIC DNA]</scope>
    <source>
        <strain evidence="3">ID-206-W2</strain>
    </source>
</reference>
<evidence type="ECO:0000256" key="1">
    <source>
        <dbReference type="SAM" id="MobiDB-lite"/>
    </source>
</evidence>
<sequence length="86" mass="9818">MGKTEGNSNKLILRRTNNSSLFQIGIYSVHRSDNEKIENYGFSDKLRKIEFESFSINSSSRYENKLSTHEPRDTQGKGKGSEERSG</sequence>
<keyword evidence="3" id="KW-1185">Reference proteome</keyword>
<evidence type="ECO:0000313" key="3">
    <source>
        <dbReference type="Proteomes" id="UP000187429"/>
    </source>
</evidence>
<feature type="compositionally biased region" description="Basic and acidic residues" evidence="1">
    <location>
        <begin position="62"/>
        <end position="86"/>
    </location>
</feature>
<organism evidence="2 3">
    <name type="scientific">Smittium culicis</name>
    <dbReference type="NCBI Taxonomy" id="133412"/>
    <lineage>
        <taxon>Eukaryota</taxon>
        <taxon>Fungi</taxon>
        <taxon>Fungi incertae sedis</taxon>
        <taxon>Zoopagomycota</taxon>
        <taxon>Kickxellomycotina</taxon>
        <taxon>Harpellomycetes</taxon>
        <taxon>Harpellales</taxon>
        <taxon>Legeriomycetaceae</taxon>
        <taxon>Smittium</taxon>
    </lineage>
</organism>
<dbReference type="EMBL" id="LSSM01003169">
    <property type="protein sequence ID" value="OMJ18833.1"/>
    <property type="molecule type" value="Genomic_DNA"/>
</dbReference>
<accession>A0A1R1XVZ4</accession>
<dbReference type="AlphaFoldDB" id="A0A1R1XVZ4"/>
<feature type="region of interest" description="Disordered" evidence="1">
    <location>
        <begin position="60"/>
        <end position="86"/>
    </location>
</feature>
<proteinExistence type="predicted"/>
<evidence type="ECO:0000313" key="2">
    <source>
        <dbReference type="EMBL" id="OMJ18833.1"/>
    </source>
</evidence>